<evidence type="ECO:0000259" key="18">
    <source>
        <dbReference type="PROSITE" id="PS51490"/>
    </source>
</evidence>
<evidence type="ECO:0000256" key="1">
    <source>
        <dbReference type="ARBA" id="ARBA00004141"/>
    </source>
</evidence>
<name>A0A565CES6_9BRAS</name>
<dbReference type="InterPro" id="IPR003938">
    <property type="entry name" value="K_chnl_volt-dep_EAG/ELK/ERG"/>
</dbReference>
<dbReference type="PANTHER" id="PTHR45743">
    <property type="entry name" value="POTASSIUM CHANNEL AKT1"/>
    <property type="match status" value="1"/>
</dbReference>
<evidence type="ECO:0000256" key="5">
    <source>
        <dbReference type="ARBA" id="ARBA00022692"/>
    </source>
</evidence>
<feature type="repeat" description="ANK" evidence="15">
    <location>
        <begin position="670"/>
        <end position="697"/>
    </location>
</feature>
<comment type="subcellular location">
    <subcellularLocation>
        <location evidence="1 16">Membrane</location>
        <topology evidence="1 16">Multi-pass membrane protein</topology>
    </subcellularLocation>
</comment>
<evidence type="ECO:0000256" key="8">
    <source>
        <dbReference type="ARBA" id="ARBA00022882"/>
    </source>
</evidence>
<keyword evidence="11 15" id="KW-0040">ANK repeat</keyword>
<keyword evidence="12 16" id="KW-0406">Ion transport</keyword>
<dbReference type="PROSITE" id="PS50042">
    <property type="entry name" value="CNMP_BINDING_3"/>
    <property type="match status" value="1"/>
</dbReference>
<evidence type="ECO:0000256" key="16">
    <source>
        <dbReference type="RuleBase" id="RU369015"/>
    </source>
</evidence>
<sequence>MEFKYGASHCHLSSDMKHPRFHLHREKGREEEYDASSLSLNNLSKLILPPLGVASYNQNHICSSGWIISPMDSRYRWWESFMVLLVAYSAWVYPFEVAFLNSSPKRNLCIADNIVDSFFVVDIVLTFFVAYIDQRTQLLVREPKQIAVRYLSTWFLMDVASTIPFDAIGYLVTGTTKLNLTCSLLGLLRFWRLRRVKNLFTRLEKDIRFSYFWIRCLRLLCVTLFLVHCAGCIYYLLADRYPHQGKTWIDDIPSIRDKSLSIKYIAAIYWSITTMTTVGYGDLHARNTIEMVFITVYMLFNLGLTAYLIGNMTNLVVEGTRRTMEFRNSIQAASNFVNRNRLPPRLKDQILAYMCLRFKAESLNQQHLIDQLPKSIRKSICQHLFLPSVEKVYLFKGITREILLLLVTKMKAEYIPPREDVIMQNEAPEDVYIIVSGEVEIIDSEMERDCVLGTLRCGDIFGEVGALCCRPQSYTFQTKSLSQLLRLKTSFLIEIMHIKQQDNATMLKNFLQHHKKLSDLDIGDLKTQENGENNDVVPPNIASNLNTVVSTGNAALLDELLKAKLNPDIADSKGKTPLHIAASRGYEDCVLVLLKHGCNIHIRDVNGNTALWEAITSKHHEIFRILYHFAAISDPHIAGDLLCIAVRQNNVEVMKDLLKQGISVDTKNHHGFTALQVAMSENQMDMVNLLMMNGADVVGVTPLEKLKVVEVEEERGRVSIFRGHPLERRERNCNETGKVILLPVTLDDLKKIAGEKFGFDGSETMVTNEDGAEIDSIEVIRDNDKLYFVEIK</sequence>
<dbReference type="OrthoDB" id="426293at2759"/>
<keyword evidence="3 16" id="KW-0813">Transport</keyword>
<dbReference type="Gene3D" id="1.25.40.20">
    <property type="entry name" value="Ankyrin repeat-containing domain"/>
    <property type="match status" value="1"/>
</dbReference>
<evidence type="ECO:0000313" key="20">
    <source>
        <dbReference type="Proteomes" id="UP000489600"/>
    </source>
</evidence>
<evidence type="ECO:0000256" key="14">
    <source>
        <dbReference type="ARBA" id="ARBA00023303"/>
    </source>
</evidence>
<dbReference type="PRINTS" id="PR01463">
    <property type="entry name" value="EAGCHANLFMLY"/>
</dbReference>
<dbReference type="SUPFAM" id="SSF48403">
    <property type="entry name" value="Ankyrin repeat"/>
    <property type="match status" value="1"/>
</dbReference>
<comment type="domain">
    <text evidence="16">The segment S4 is probably the voltage-sensor and is characterized by a series of positively charged amino acids. The pore-forming region H5 is enclosed by the transmembrane segments S5 and S6 in the Shaker-type (1P/6TM) and contains the GYGD signature motif which seems to be involved in potassium selectivity.</text>
</comment>
<dbReference type="GO" id="GO:0005249">
    <property type="term" value="F:voltage-gated potassium channel activity"/>
    <property type="evidence" value="ECO:0007669"/>
    <property type="project" value="UniProtKB-UniRule"/>
</dbReference>
<comment type="subunit">
    <text evidence="16">The potassium channel is composed of a homo- or heterotetrameric complex of pore-forming subunits.</text>
</comment>
<dbReference type="PROSITE" id="PS50088">
    <property type="entry name" value="ANK_REPEAT"/>
    <property type="match status" value="2"/>
</dbReference>
<feature type="domain" description="KHA" evidence="18">
    <location>
        <begin position="717"/>
        <end position="792"/>
    </location>
</feature>
<feature type="transmembrane region" description="Helical" evidence="16">
    <location>
        <begin position="261"/>
        <end position="280"/>
    </location>
</feature>
<keyword evidence="13 16" id="KW-0472">Membrane</keyword>
<comment type="domain">
    <text evidence="16">The KHA domain (rich in hydrophobic and acidic residues) present in the C-terminal part is likely to be important for tetramerization.</text>
</comment>
<reference evidence="19" key="1">
    <citation type="submission" date="2019-07" db="EMBL/GenBank/DDBJ databases">
        <authorList>
            <person name="Dittberner H."/>
        </authorList>
    </citation>
    <scope>NUCLEOTIDE SEQUENCE [LARGE SCALE GENOMIC DNA]</scope>
</reference>
<evidence type="ECO:0000256" key="9">
    <source>
        <dbReference type="ARBA" id="ARBA00022958"/>
    </source>
</evidence>
<dbReference type="Gene3D" id="2.60.120.10">
    <property type="entry name" value="Jelly Rolls"/>
    <property type="match status" value="1"/>
</dbReference>
<dbReference type="InterPro" id="IPR000595">
    <property type="entry name" value="cNMP-bd_dom"/>
</dbReference>
<dbReference type="SMART" id="SM00100">
    <property type="entry name" value="cNMP"/>
    <property type="match status" value="1"/>
</dbReference>
<gene>
    <name evidence="19" type="ORF">ANE_LOCUS22558</name>
</gene>
<keyword evidence="14 16" id="KW-0407">Ion channel</keyword>
<evidence type="ECO:0000256" key="10">
    <source>
        <dbReference type="ARBA" id="ARBA00022989"/>
    </source>
</evidence>
<comment type="caution">
    <text evidence="19">The sequence shown here is derived from an EMBL/GenBank/DDBJ whole genome shotgun (WGS) entry which is preliminary data.</text>
</comment>
<evidence type="ECO:0000256" key="3">
    <source>
        <dbReference type="ARBA" id="ARBA00022448"/>
    </source>
</evidence>
<comment type="similarity">
    <text evidence="2 16">Belongs to the potassium channel family. Plant (TC 1.A.1.4) subfamily.</text>
</comment>
<keyword evidence="4 16" id="KW-0633">Potassium transport</keyword>
<dbReference type="PROSITE" id="PS50297">
    <property type="entry name" value="ANK_REP_REGION"/>
    <property type="match status" value="2"/>
</dbReference>
<dbReference type="InterPro" id="IPR021789">
    <property type="entry name" value="KHA_dom"/>
</dbReference>
<evidence type="ECO:0000256" key="7">
    <source>
        <dbReference type="ARBA" id="ARBA00022826"/>
    </source>
</evidence>
<dbReference type="PRINTS" id="PR01415">
    <property type="entry name" value="ANKYRIN"/>
</dbReference>
<dbReference type="Gene3D" id="1.10.287.70">
    <property type="match status" value="1"/>
</dbReference>
<dbReference type="PROSITE" id="PS51490">
    <property type="entry name" value="KHA"/>
    <property type="match status" value="1"/>
</dbReference>
<dbReference type="InterPro" id="IPR018490">
    <property type="entry name" value="cNMP-bd_dom_sf"/>
</dbReference>
<feature type="repeat" description="ANK" evidence="15">
    <location>
        <begin position="573"/>
        <end position="605"/>
    </location>
</feature>
<evidence type="ECO:0000256" key="6">
    <source>
        <dbReference type="ARBA" id="ARBA00022737"/>
    </source>
</evidence>
<dbReference type="SUPFAM" id="SSF51206">
    <property type="entry name" value="cAMP-binding domain-like"/>
    <property type="match status" value="1"/>
</dbReference>
<comment type="function">
    <text evidence="16">Potassium channel.</text>
</comment>
<evidence type="ECO:0000256" key="2">
    <source>
        <dbReference type="ARBA" id="ARBA00007929"/>
    </source>
</evidence>
<dbReference type="SMART" id="SM00248">
    <property type="entry name" value="ANK"/>
    <property type="match status" value="6"/>
</dbReference>
<feature type="transmembrane region" description="Helical" evidence="16">
    <location>
        <begin position="114"/>
        <end position="134"/>
    </location>
</feature>
<evidence type="ECO:0000256" key="12">
    <source>
        <dbReference type="ARBA" id="ARBA00023065"/>
    </source>
</evidence>
<evidence type="ECO:0000256" key="13">
    <source>
        <dbReference type="ARBA" id="ARBA00023136"/>
    </source>
</evidence>
<proteinExistence type="inferred from homology"/>
<dbReference type="InterPro" id="IPR002110">
    <property type="entry name" value="Ankyrin_rpt"/>
</dbReference>
<dbReference type="Pfam" id="PF12796">
    <property type="entry name" value="Ank_2"/>
    <property type="match status" value="2"/>
</dbReference>
<evidence type="ECO:0000256" key="11">
    <source>
        <dbReference type="ARBA" id="ARBA00023043"/>
    </source>
</evidence>
<keyword evidence="10 16" id="KW-1133">Transmembrane helix</keyword>
<dbReference type="AlphaFoldDB" id="A0A565CES6"/>
<keyword evidence="6" id="KW-0677">Repeat</keyword>
<dbReference type="Pfam" id="PF00520">
    <property type="entry name" value="Ion_trans"/>
    <property type="match status" value="1"/>
</dbReference>
<dbReference type="InterPro" id="IPR005821">
    <property type="entry name" value="Ion_trans_dom"/>
</dbReference>
<dbReference type="InterPro" id="IPR045319">
    <property type="entry name" value="KAT/AKT"/>
</dbReference>
<dbReference type="FunFam" id="2.60.120.10:FF:000074">
    <property type="entry name" value="Potassium channel KAT2"/>
    <property type="match status" value="1"/>
</dbReference>
<keyword evidence="9 16" id="KW-0630">Potassium</keyword>
<dbReference type="CDD" id="cd00038">
    <property type="entry name" value="CAP_ED"/>
    <property type="match status" value="1"/>
</dbReference>
<feature type="transmembrane region" description="Helical" evidence="16">
    <location>
        <begin position="292"/>
        <end position="310"/>
    </location>
</feature>
<dbReference type="InterPro" id="IPR014710">
    <property type="entry name" value="RmlC-like_jellyroll"/>
</dbReference>
<protein>
    <recommendedName>
        <fullName evidence="16">Potassium channel</fullName>
    </recommendedName>
</protein>
<dbReference type="GO" id="GO:0034702">
    <property type="term" value="C:monoatomic ion channel complex"/>
    <property type="evidence" value="ECO:0007669"/>
    <property type="project" value="UniProtKB-KW"/>
</dbReference>
<evidence type="ECO:0000259" key="17">
    <source>
        <dbReference type="PROSITE" id="PS50042"/>
    </source>
</evidence>
<evidence type="ECO:0000256" key="4">
    <source>
        <dbReference type="ARBA" id="ARBA00022538"/>
    </source>
</evidence>
<feature type="transmembrane region" description="Helical" evidence="16">
    <location>
        <begin position="77"/>
        <end position="94"/>
    </location>
</feature>
<keyword evidence="5 16" id="KW-0812">Transmembrane</keyword>
<keyword evidence="7 16" id="KW-0631">Potassium channel</keyword>
<feature type="domain" description="Cyclic nucleotide-binding" evidence="17">
    <location>
        <begin position="394"/>
        <end position="513"/>
    </location>
</feature>
<dbReference type="Pfam" id="PF00027">
    <property type="entry name" value="cNMP_binding"/>
    <property type="match status" value="1"/>
</dbReference>
<evidence type="ECO:0000256" key="15">
    <source>
        <dbReference type="PROSITE-ProRule" id="PRU00023"/>
    </source>
</evidence>
<keyword evidence="8 16" id="KW-0851">Voltage-gated channel</keyword>
<feature type="transmembrane region" description="Helical" evidence="16">
    <location>
        <begin position="212"/>
        <end position="237"/>
    </location>
</feature>
<dbReference type="FunFam" id="1.10.287.70:FF:000139">
    <property type="entry name" value="Potassium channel SKOR"/>
    <property type="match status" value="1"/>
</dbReference>
<dbReference type="InterPro" id="IPR036770">
    <property type="entry name" value="Ankyrin_rpt-contain_sf"/>
</dbReference>
<accession>A0A565CES6</accession>
<comment type="caution">
    <text evidence="16">Lacks conserved residue(s) required for the propagation of feature annotation.</text>
</comment>
<organism evidence="19 20">
    <name type="scientific">Arabis nemorensis</name>
    <dbReference type="NCBI Taxonomy" id="586526"/>
    <lineage>
        <taxon>Eukaryota</taxon>
        <taxon>Viridiplantae</taxon>
        <taxon>Streptophyta</taxon>
        <taxon>Embryophyta</taxon>
        <taxon>Tracheophyta</taxon>
        <taxon>Spermatophyta</taxon>
        <taxon>Magnoliopsida</taxon>
        <taxon>eudicotyledons</taxon>
        <taxon>Gunneridae</taxon>
        <taxon>Pentapetalae</taxon>
        <taxon>rosids</taxon>
        <taxon>malvids</taxon>
        <taxon>Brassicales</taxon>
        <taxon>Brassicaceae</taxon>
        <taxon>Arabideae</taxon>
        <taxon>Arabis</taxon>
    </lineage>
</organism>
<evidence type="ECO:0000313" key="19">
    <source>
        <dbReference type="EMBL" id="VVB12114.1"/>
    </source>
</evidence>
<dbReference type="SUPFAM" id="SSF81324">
    <property type="entry name" value="Voltage-gated potassium channels"/>
    <property type="match status" value="1"/>
</dbReference>
<dbReference type="EMBL" id="CABITT030000007">
    <property type="protein sequence ID" value="VVB12114.1"/>
    <property type="molecule type" value="Genomic_DNA"/>
</dbReference>
<keyword evidence="20" id="KW-1185">Reference proteome</keyword>
<dbReference type="PANTHER" id="PTHR45743:SF21">
    <property type="entry name" value="POTASSIUM CHANNEL AKT2_3"/>
    <property type="match status" value="1"/>
</dbReference>
<dbReference type="Proteomes" id="UP000489600">
    <property type="component" value="Unassembled WGS sequence"/>
</dbReference>
<dbReference type="Pfam" id="PF11834">
    <property type="entry name" value="KHA"/>
    <property type="match status" value="1"/>
</dbReference>